<sequence length="112" mass="13574">MLLVYISGFEEVETFLKKKVIKDFYAYLIPRYFIFFYDLEKYRDTLRGFYINLEEEVPGPLLRDSEDVIRTIENIDEVMEQYKGNYECFYEKFCGWEKGNATKQVVEHVFKS</sequence>
<dbReference type="Pfam" id="PF04464">
    <property type="entry name" value="Glyphos_transf"/>
    <property type="match status" value="1"/>
</dbReference>
<accession>A0A0V8J892</accession>
<keyword evidence="2" id="KW-1185">Reference proteome</keyword>
<dbReference type="Gene3D" id="3.40.50.12580">
    <property type="match status" value="1"/>
</dbReference>
<dbReference type="Proteomes" id="UP000054099">
    <property type="component" value="Unassembled WGS sequence"/>
</dbReference>
<comment type="caution">
    <text evidence="1">The sequence shown here is derived from an EMBL/GenBank/DDBJ whole genome shotgun (WGS) entry which is preliminary data.</text>
</comment>
<dbReference type="InterPro" id="IPR007554">
    <property type="entry name" value="Glycerophosphate_synth"/>
</dbReference>
<protein>
    <submittedName>
        <fullName evidence="1">Uncharacterized protein</fullName>
    </submittedName>
</protein>
<dbReference type="InterPro" id="IPR043148">
    <property type="entry name" value="TagF_C"/>
</dbReference>
<organism evidence="1 2">
    <name type="scientific">Fictibacillus enclensis</name>
    <dbReference type="NCBI Taxonomy" id="1017270"/>
    <lineage>
        <taxon>Bacteria</taxon>
        <taxon>Bacillati</taxon>
        <taxon>Bacillota</taxon>
        <taxon>Bacilli</taxon>
        <taxon>Bacillales</taxon>
        <taxon>Fictibacillaceae</taxon>
        <taxon>Fictibacillus</taxon>
    </lineage>
</organism>
<dbReference type="AlphaFoldDB" id="A0A0V8J892"/>
<evidence type="ECO:0000313" key="1">
    <source>
        <dbReference type="EMBL" id="KSU83048.1"/>
    </source>
</evidence>
<gene>
    <name evidence="1" type="ORF">AS030_10680</name>
</gene>
<dbReference type="GO" id="GO:0016020">
    <property type="term" value="C:membrane"/>
    <property type="evidence" value="ECO:0007669"/>
    <property type="project" value="InterPro"/>
</dbReference>
<dbReference type="EMBL" id="LNQN01000002">
    <property type="protein sequence ID" value="KSU83048.1"/>
    <property type="molecule type" value="Genomic_DNA"/>
</dbReference>
<dbReference type="PANTHER" id="PTHR37316:SF3">
    <property type="entry name" value="TEICHOIC ACID GLYCEROL-PHOSPHATE TRANSFERASE"/>
    <property type="match status" value="1"/>
</dbReference>
<reference evidence="1 2" key="1">
    <citation type="journal article" date="2014" name="Antonie Van Leeuwenhoek">
        <title>Fictibacillus enclensis sp. nov., isolated from marine sediment.</title>
        <authorList>
            <person name="Dastager S.G."/>
            <person name="Mawlankar R."/>
            <person name="Srinivasan K."/>
            <person name="Tang S.K."/>
            <person name="Lee J.C."/>
            <person name="Ramana V.V."/>
            <person name="Shouche Y.S."/>
        </authorList>
    </citation>
    <scope>NUCLEOTIDE SEQUENCE [LARGE SCALE GENOMIC DNA]</scope>
    <source>
        <strain evidence="1 2">NIO-1003</strain>
    </source>
</reference>
<evidence type="ECO:0000313" key="2">
    <source>
        <dbReference type="Proteomes" id="UP000054099"/>
    </source>
</evidence>
<dbReference type="InterPro" id="IPR051612">
    <property type="entry name" value="Teichoic_Acid_Biosynth"/>
</dbReference>
<dbReference type="PANTHER" id="PTHR37316">
    <property type="entry name" value="TEICHOIC ACID GLYCEROL-PHOSPHATE PRIMASE"/>
    <property type="match status" value="1"/>
</dbReference>
<name>A0A0V8J892_9BACL</name>
<dbReference type="GO" id="GO:0047355">
    <property type="term" value="F:CDP-glycerol glycerophosphotransferase activity"/>
    <property type="evidence" value="ECO:0007669"/>
    <property type="project" value="InterPro"/>
</dbReference>
<proteinExistence type="predicted"/>